<feature type="compositionally biased region" description="Basic and acidic residues" evidence="1">
    <location>
        <begin position="61"/>
        <end position="70"/>
    </location>
</feature>
<evidence type="ECO:0000313" key="2">
    <source>
        <dbReference type="EMBL" id="GFY52327.1"/>
    </source>
</evidence>
<name>A0A8X6XEJ2_9ARAC</name>
<evidence type="ECO:0000256" key="1">
    <source>
        <dbReference type="SAM" id="MobiDB-lite"/>
    </source>
</evidence>
<comment type="caution">
    <text evidence="2">The sequence shown here is derived from an EMBL/GenBank/DDBJ whole genome shotgun (WGS) entry which is preliminary data.</text>
</comment>
<proteinExistence type="predicted"/>
<keyword evidence="3" id="KW-1185">Reference proteome</keyword>
<feature type="region of interest" description="Disordered" evidence="1">
    <location>
        <begin position="42"/>
        <end position="78"/>
    </location>
</feature>
<dbReference type="EMBL" id="BMAV01008634">
    <property type="protein sequence ID" value="GFY52327.1"/>
    <property type="molecule type" value="Genomic_DNA"/>
</dbReference>
<dbReference type="Proteomes" id="UP000886998">
    <property type="component" value="Unassembled WGS sequence"/>
</dbReference>
<reference evidence="2" key="1">
    <citation type="submission" date="2020-08" db="EMBL/GenBank/DDBJ databases">
        <title>Multicomponent nature underlies the extraordinary mechanical properties of spider dragline silk.</title>
        <authorList>
            <person name="Kono N."/>
            <person name="Nakamura H."/>
            <person name="Mori M."/>
            <person name="Yoshida Y."/>
            <person name="Ohtoshi R."/>
            <person name="Malay A.D."/>
            <person name="Moran D.A.P."/>
            <person name="Tomita M."/>
            <person name="Numata K."/>
            <person name="Arakawa K."/>
        </authorList>
    </citation>
    <scope>NUCLEOTIDE SEQUENCE</scope>
</reference>
<accession>A0A8X6XEJ2</accession>
<sequence length="78" mass="8985">MSGKSDVWNHFIKKDLEGTCIYSLQEVKTKRNTTNLRNYLLRRRPRIKTVSQKKKSKSGGSKRDDARNGDGNEQVSET</sequence>
<protein>
    <submittedName>
        <fullName evidence="2">Zinc finger BED domain-containing protein 1</fullName>
    </submittedName>
</protein>
<organism evidence="2 3">
    <name type="scientific">Trichonephila inaurata madagascariensis</name>
    <dbReference type="NCBI Taxonomy" id="2747483"/>
    <lineage>
        <taxon>Eukaryota</taxon>
        <taxon>Metazoa</taxon>
        <taxon>Ecdysozoa</taxon>
        <taxon>Arthropoda</taxon>
        <taxon>Chelicerata</taxon>
        <taxon>Arachnida</taxon>
        <taxon>Araneae</taxon>
        <taxon>Araneomorphae</taxon>
        <taxon>Entelegynae</taxon>
        <taxon>Araneoidea</taxon>
        <taxon>Nephilidae</taxon>
        <taxon>Trichonephila</taxon>
        <taxon>Trichonephila inaurata</taxon>
    </lineage>
</organism>
<evidence type="ECO:0000313" key="3">
    <source>
        <dbReference type="Proteomes" id="UP000886998"/>
    </source>
</evidence>
<dbReference type="AlphaFoldDB" id="A0A8X6XEJ2"/>
<feature type="compositionally biased region" description="Basic residues" evidence="1">
    <location>
        <begin position="42"/>
        <end position="57"/>
    </location>
</feature>
<gene>
    <name evidence="2" type="primary">ZBED1</name>
    <name evidence="2" type="ORF">TNIN_282081</name>
</gene>